<feature type="region of interest" description="Disordered" evidence="1">
    <location>
        <begin position="16"/>
        <end position="66"/>
    </location>
</feature>
<evidence type="ECO:0000313" key="2">
    <source>
        <dbReference type="EMBL" id="KUH38497.1"/>
    </source>
</evidence>
<sequence>MFEKIARGAAALVLTTRRHRRRLRPPPRPAGRGRGGGTTGAARSAARACTRARPTGRPSHRWYTYGAHGNRVGTKIVFDRHPGAKTQMRLHHSGADRTGHIVHSRSHQAIDITPVNSPPLRVTRPTG</sequence>
<feature type="compositionally biased region" description="Low complexity" evidence="1">
    <location>
        <begin position="40"/>
        <end position="57"/>
    </location>
</feature>
<keyword evidence="3" id="KW-1185">Reference proteome</keyword>
<dbReference type="EMBL" id="LNSV01000025">
    <property type="protein sequence ID" value="KUH38497.1"/>
    <property type="molecule type" value="Genomic_DNA"/>
</dbReference>
<accession>A0A124ECR8</accession>
<comment type="caution">
    <text evidence="2">The sequence shown here is derived from an EMBL/GenBank/DDBJ whole genome shotgun (WGS) entry which is preliminary data.</text>
</comment>
<dbReference type="Proteomes" id="UP000054011">
    <property type="component" value="Unassembled WGS sequence"/>
</dbReference>
<reference evidence="2 3" key="1">
    <citation type="submission" date="2015-11" db="EMBL/GenBank/DDBJ databases">
        <title>Genome-wide analysis reveals the secondary metabolome in Streptomyces kanasensis ZX01.</title>
        <authorList>
            <person name="Zhang G."/>
            <person name="Han L."/>
            <person name="Feng J."/>
            <person name="Zhang X."/>
        </authorList>
    </citation>
    <scope>NUCLEOTIDE SEQUENCE [LARGE SCALE GENOMIC DNA]</scope>
    <source>
        <strain evidence="2 3">ZX01</strain>
    </source>
</reference>
<gene>
    <name evidence="2" type="ORF">ATE80_12220</name>
</gene>
<dbReference type="AlphaFoldDB" id="A0A124ECR8"/>
<evidence type="ECO:0000256" key="1">
    <source>
        <dbReference type="SAM" id="MobiDB-lite"/>
    </source>
</evidence>
<evidence type="ECO:0000313" key="3">
    <source>
        <dbReference type="Proteomes" id="UP000054011"/>
    </source>
</evidence>
<proteinExistence type="predicted"/>
<feature type="compositionally biased region" description="Basic residues" evidence="1">
    <location>
        <begin position="16"/>
        <end position="25"/>
    </location>
</feature>
<name>A0A124ECR8_9ACTN</name>
<organism evidence="2 3">
    <name type="scientific">Streptomyces kanasensis</name>
    <dbReference type="NCBI Taxonomy" id="936756"/>
    <lineage>
        <taxon>Bacteria</taxon>
        <taxon>Bacillati</taxon>
        <taxon>Actinomycetota</taxon>
        <taxon>Actinomycetes</taxon>
        <taxon>Kitasatosporales</taxon>
        <taxon>Streptomycetaceae</taxon>
        <taxon>Streptomyces</taxon>
    </lineage>
</organism>
<protein>
    <submittedName>
        <fullName evidence="2">Uncharacterized protein</fullName>
    </submittedName>
</protein>